<accession>A0A0R1XCE6</accession>
<dbReference type="EMBL" id="AZFW01000084">
    <property type="protein sequence ID" value="KRM26132.1"/>
    <property type="molecule type" value="Genomic_DNA"/>
</dbReference>
<protein>
    <submittedName>
        <fullName evidence="1">Uncharacterized protein</fullName>
    </submittedName>
</protein>
<dbReference type="Proteomes" id="UP000050949">
    <property type="component" value="Unassembled WGS sequence"/>
</dbReference>
<dbReference type="GeneID" id="78509125"/>
<organism evidence="1 2">
    <name type="scientific">Schleiferilactobacillus harbinensis DSM 16991</name>
    <dbReference type="NCBI Taxonomy" id="1122147"/>
    <lineage>
        <taxon>Bacteria</taxon>
        <taxon>Bacillati</taxon>
        <taxon>Bacillota</taxon>
        <taxon>Bacilli</taxon>
        <taxon>Lactobacillales</taxon>
        <taxon>Lactobacillaceae</taxon>
        <taxon>Schleiferilactobacillus</taxon>
    </lineage>
</organism>
<dbReference type="eggNOG" id="ENOG5030AYX">
    <property type="taxonomic scope" value="Bacteria"/>
</dbReference>
<dbReference type="OrthoDB" id="2278035at2"/>
<dbReference type="AlphaFoldDB" id="A0A0R1XCE6"/>
<dbReference type="RefSeq" id="WP_027828274.1">
    <property type="nucleotide sequence ID" value="NZ_AUEH01000016.1"/>
</dbReference>
<evidence type="ECO:0000313" key="1">
    <source>
        <dbReference type="EMBL" id="KRM26132.1"/>
    </source>
</evidence>
<dbReference type="PATRIC" id="fig|1122147.4.peg.210"/>
<sequence>MSIEWKQENTVTHDGANPEKAVATQSIVPGSILLPAMAADISWADFVKTCQAAWFPGTGDLIAPPPLRVGTTVGEIPVWELFNGDTLNGADFSTLWYPTTEGPWFTEGTDWWEAAAILNVAQRLKTPAAVRTLRTGDALAQRLLAIQQDAQHQVWAPGADVDATGIADPASDSLTALGIYTLLAYIWQAQGRPNALTFVTTKGSPALSQALEWGRINGYPWHTQLADPRIDPAVVEQWIRHVQVTQNYTLGADAALSLATAEKMAQAVVLANFQPYLTADVLLSAVTNREHPHDALTASQILSTIIALPLPKVFRKLRRTQPLTLPALDADQWQQWRAAAQADA</sequence>
<reference evidence="1 2" key="1">
    <citation type="journal article" date="2015" name="Genome Announc.">
        <title>Expanding the biotechnology potential of lactobacilli through comparative genomics of 213 strains and associated genera.</title>
        <authorList>
            <person name="Sun Z."/>
            <person name="Harris H.M."/>
            <person name="McCann A."/>
            <person name="Guo C."/>
            <person name="Argimon S."/>
            <person name="Zhang W."/>
            <person name="Yang X."/>
            <person name="Jeffery I.B."/>
            <person name="Cooney J.C."/>
            <person name="Kagawa T.F."/>
            <person name="Liu W."/>
            <person name="Song Y."/>
            <person name="Salvetti E."/>
            <person name="Wrobel A."/>
            <person name="Rasinkangas P."/>
            <person name="Parkhill J."/>
            <person name="Rea M.C."/>
            <person name="O'Sullivan O."/>
            <person name="Ritari J."/>
            <person name="Douillard F.P."/>
            <person name="Paul Ross R."/>
            <person name="Yang R."/>
            <person name="Briner A.E."/>
            <person name="Felis G.E."/>
            <person name="de Vos W.M."/>
            <person name="Barrangou R."/>
            <person name="Klaenhammer T.R."/>
            <person name="Caufield P.W."/>
            <person name="Cui Y."/>
            <person name="Zhang H."/>
            <person name="O'Toole P.W."/>
        </authorList>
    </citation>
    <scope>NUCLEOTIDE SEQUENCE [LARGE SCALE GENOMIC DNA]</scope>
    <source>
        <strain evidence="1 2">DSM 16991</strain>
    </source>
</reference>
<proteinExistence type="predicted"/>
<comment type="caution">
    <text evidence="1">The sequence shown here is derived from an EMBL/GenBank/DDBJ whole genome shotgun (WGS) entry which is preliminary data.</text>
</comment>
<name>A0A0R1XCE6_9LACO</name>
<evidence type="ECO:0000313" key="2">
    <source>
        <dbReference type="Proteomes" id="UP000050949"/>
    </source>
</evidence>
<gene>
    <name evidence="1" type="ORF">FC91_GL000200</name>
</gene>